<keyword evidence="1" id="KW-0472">Membrane</keyword>
<gene>
    <name evidence="2" type="ORF">HD841_002437</name>
</gene>
<name>A0A7Y9FNN6_9SPHN</name>
<reference evidence="2 3" key="1">
    <citation type="submission" date="2020-07" db="EMBL/GenBank/DDBJ databases">
        <authorList>
            <person name="Partida-Martinez L."/>
            <person name="Huntemann M."/>
            <person name="Clum A."/>
            <person name="Wang J."/>
            <person name="Palaniappan K."/>
            <person name="Ritter S."/>
            <person name="Chen I.-M."/>
            <person name="Stamatis D."/>
            <person name="Reddy T."/>
            <person name="O'Malley R."/>
            <person name="Daum C."/>
            <person name="Shapiro N."/>
            <person name="Ivanova N."/>
            <person name="Kyrpides N."/>
            <person name="Woyke T."/>
        </authorList>
    </citation>
    <scope>NUCLEOTIDE SEQUENCE [LARGE SCALE GENOMIC DNA]</scope>
    <source>
        <strain evidence="2 3">AS2.3</strain>
    </source>
</reference>
<feature type="transmembrane region" description="Helical" evidence="1">
    <location>
        <begin position="105"/>
        <end position="123"/>
    </location>
</feature>
<proteinExistence type="predicted"/>
<evidence type="ECO:0000313" key="3">
    <source>
        <dbReference type="Proteomes" id="UP000517753"/>
    </source>
</evidence>
<dbReference type="Proteomes" id="UP000517753">
    <property type="component" value="Unassembled WGS sequence"/>
</dbReference>
<evidence type="ECO:0008006" key="4">
    <source>
        <dbReference type="Google" id="ProtNLM"/>
    </source>
</evidence>
<keyword evidence="3" id="KW-1185">Reference proteome</keyword>
<dbReference type="RefSeq" id="WP_179509096.1">
    <property type="nucleotide sequence ID" value="NZ_JACCBY010000003.1"/>
</dbReference>
<evidence type="ECO:0000313" key="2">
    <source>
        <dbReference type="EMBL" id="NYD90640.1"/>
    </source>
</evidence>
<comment type="caution">
    <text evidence="2">The sequence shown here is derived from an EMBL/GenBank/DDBJ whole genome shotgun (WGS) entry which is preliminary data.</text>
</comment>
<protein>
    <recommendedName>
        <fullName evidence="4">DUF2946 domain-containing protein</fullName>
    </recommendedName>
</protein>
<reference evidence="2 3" key="2">
    <citation type="submission" date="2020-08" db="EMBL/GenBank/DDBJ databases">
        <title>The Agave Microbiome: Exploring the role of microbial communities in plant adaptations to desert environments.</title>
        <authorList>
            <person name="Partida-Martinez L.P."/>
        </authorList>
    </citation>
    <scope>NUCLEOTIDE SEQUENCE [LARGE SCALE GENOMIC DNA]</scope>
    <source>
        <strain evidence="2 3">AS2.3</strain>
    </source>
</reference>
<accession>A0A7Y9FNN6</accession>
<evidence type="ECO:0000256" key="1">
    <source>
        <dbReference type="SAM" id="Phobius"/>
    </source>
</evidence>
<keyword evidence="1" id="KW-0812">Transmembrane</keyword>
<dbReference type="AlphaFoldDB" id="A0A7Y9FNN6"/>
<dbReference type="EMBL" id="JACCBY010000003">
    <property type="protein sequence ID" value="NYD90640.1"/>
    <property type="molecule type" value="Genomic_DNA"/>
</dbReference>
<organism evidence="2 3">
    <name type="scientific">Sphingomonas melonis</name>
    <dbReference type="NCBI Taxonomy" id="152682"/>
    <lineage>
        <taxon>Bacteria</taxon>
        <taxon>Pseudomonadati</taxon>
        <taxon>Pseudomonadota</taxon>
        <taxon>Alphaproteobacteria</taxon>
        <taxon>Sphingomonadales</taxon>
        <taxon>Sphingomonadaceae</taxon>
        <taxon>Sphingomonas</taxon>
    </lineage>
</organism>
<keyword evidence="1" id="KW-1133">Transmembrane helix</keyword>
<sequence>MTSLRRLLLDHRALALWLAALALAVRLLVPAGFMVGTIDGRPVLQLCDGFGPVAATAMAMAHGDAHHVRGSHHERDGHRESDHPAADMPCPYAGLAQVATTPVDPALLVLAIAFVMALGVRAAPRPALRDRAYLRPPMRGPPRHS</sequence>